<protein>
    <submittedName>
        <fullName evidence="1">Uncharacterized protein</fullName>
    </submittedName>
</protein>
<keyword evidence="3" id="KW-1185">Reference proteome</keyword>
<organism evidence="1 3">
    <name type="scientific">Fusarium culmorum</name>
    <dbReference type="NCBI Taxonomy" id="5516"/>
    <lineage>
        <taxon>Eukaryota</taxon>
        <taxon>Fungi</taxon>
        <taxon>Dikarya</taxon>
        <taxon>Ascomycota</taxon>
        <taxon>Pezizomycotina</taxon>
        <taxon>Sordariomycetes</taxon>
        <taxon>Hypocreomycetidae</taxon>
        <taxon>Hypocreales</taxon>
        <taxon>Nectriaceae</taxon>
        <taxon>Fusarium</taxon>
    </lineage>
</organism>
<sequence>MAFRFEVGYKLNINPSTYTSIGEDFEKLQLVRQIMKRGVIKLLRNLVLEMRGACMHAPPSISDFYVTYGWSVKKPSPALYLLRCVPPLVK</sequence>
<evidence type="ECO:0000313" key="1">
    <source>
        <dbReference type="EMBL" id="PTD10553.1"/>
    </source>
</evidence>
<reference evidence="2" key="2">
    <citation type="submission" date="2020-11" db="EMBL/GenBank/DDBJ databases">
        <title>The chromosome-scale genome resource for two endophytic Fusarium species: F. culmorum and F. pseudograminearum.</title>
        <authorList>
            <person name="Yuan Z."/>
        </authorList>
    </citation>
    <scope>NUCLEOTIDE SEQUENCE</scope>
    <source>
        <strain evidence="2">Class2-1B</strain>
    </source>
</reference>
<dbReference type="OrthoDB" id="10411118at2759"/>
<dbReference type="Proteomes" id="UP000663297">
    <property type="component" value="Chromosome 3"/>
</dbReference>
<dbReference type="Proteomes" id="UP000241587">
    <property type="component" value="Unassembled WGS sequence"/>
</dbReference>
<evidence type="ECO:0000313" key="2">
    <source>
        <dbReference type="EMBL" id="QPC64136.1"/>
    </source>
</evidence>
<proteinExistence type="predicted"/>
<dbReference type="EMBL" id="CP064749">
    <property type="protein sequence ID" value="QPC64136.1"/>
    <property type="molecule type" value="Genomic_DNA"/>
</dbReference>
<accession>A0A2T4H431</accession>
<dbReference type="AlphaFoldDB" id="A0A2T4H431"/>
<name>A0A2T4H431_FUSCU</name>
<dbReference type="EMBL" id="PVEM01000003">
    <property type="protein sequence ID" value="PTD10553.1"/>
    <property type="molecule type" value="Genomic_DNA"/>
</dbReference>
<reference evidence="1 3" key="1">
    <citation type="submission" date="2018-02" db="EMBL/GenBank/DDBJ databases">
        <title>Fusarium culmorum secondary metabolites in fungal-bacterial-plant interactions.</title>
        <authorList>
            <person name="Schmidt R."/>
        </authorList>
    </citation>
    <scope>NUCLEOTIDE SEQUENCE [LARGE SCALE GENOMIC DNA]</scope>
    <source>
        <strain evidence="1 3">PV</strain>
    </source>
</reference>
<gene>
    <name evidence="1" type="ORF">FCULG_00007311</name>
    <name evidence="2" type="ORF">HYE67_006367</name>
</gene>
<evidence type="ECO:0000313" key="3">
    <source>
        <dbReference type="Proteomes" id="UP000241587"/>
    </source>
</evidence>